<dbReference type="EMBL" id="BAAFGK010000004">
    <property type="protein sequence ID" value="GAB0058376.1"/>
    <property type="molecule type" value="Genomic_DNA"/>
</dbReference>
<dbReference type="PANTHER" id="PTHR46091:SF3">
    <property type="entry name" value="AMINE OXIDASE DOMAIN-CONTAINING PROTEIN"/>
    <property type="match status" value="1"/>
</dbReference>
<comment type="caution">
    <text evidence="6">The sequence shown here is derived from an EMBL/GenBank/DDBJ whole genome shotgun (WGS) entry which is preliminary data.</text>
</comment>
<evidence type="ECO:0000256" key="2">
    <source>
        <dbReference type="ARBA" id="ARBA00022729"/>
    </source>
</evidence>
<dbReference type="RefSeq" id="WP_420906051.1">
    <property type="nucleotide sequence ID" value="NZ_BAAFGK010000004.1"/>
</dbReference>
<keyword evidence="3" id="KW-0274">FAD</keyword>
<proteinExistence type="predicted"/>
<dbReference type="SUPFAM" id="SSF51905">
    <property type="entry name" value="FAD/NAD(P)-binding domain"/>
    <property type="match status" value="1"/>
</dbReference>
<keyword evidence="1" id="KW-0285">Flavoprotein</keyword>
<keyword evidence="5" id="KW-0520">NAD</keyword>
<name>A0ABQ0CBV1_9PROT</name>
<dbReference type="InterPro" id="IPR036188">
    <property type="entry name" value="FAD/NAD-bd_sf"/>
</dbReference>
<evidence type="ECO:0000313" key="6">
    <source>
        <dbReference type="EMBL" id="GAB0058376.1"/>
    </source>
</evidence>
<keyword evidence="2" id="KW-0732">Signal</keyword>
<evidence type="ECO:0000256" key="3">
    <source>
        <dbReference type="ARBA" id="ARBA00022827"/>
    </source>
</evidence>
<evidence type="ECO:0000256" key="4">
    <source>
        <dbReference type="ARBA" id="ARBA00022857"/>
    </source>
</evidence>
<protein>
    <submittedName>
        <fullName evidence="6">Uncharacterized protein</fullName>
    </submittedName>
</protein>
<sequence length="546" mass="59658">MSPPPFDAIIVGAGLGGLVAGALLAQGGRRVQLLERHDKFGGAATTFKRRDLQVEASLCMLDGLDPQDFKTPVFAKLGLLEAVPVATSETFYNLRHPLLNGDFRLPRGHDAAIEAVTNRFPHHEKGIRTYFSTIRHLRNTRNQNYIQQLKWGQTPLSDLADIQTALLESAGIPPSPATPQQQLDTLNAAQKISMRRFLTTLFGADEAIQFALCANLQFFTESLELISLFDFSLSQASYHYGAHYIRGGSQRLSDQLAGIIRAHGGEAWTRREVSHLLTEGERVVGVAHRKAGIIGSGREASQPDPQESRARMVLGNATPRVMRDLLPEALRGRFYRPYEGLAADLSNWTIYLGFDGPPSRFGVGEYAQFIFPEWMDSMQKMPESATLMGLPPGSREAPFLFCDYSQLGEMSGAHGQCLGLMNWIDRLSNWPTDEAAYQAHKAGWLEALIAALDRAFPGIAGSVVYKEMATPRTVRNYLNDPLGGVHGFGDPGVANRSGSAFQRGCQTGIDGLLLASSFAFGPGYSKAILTGTVAAEMTFKALKRGV</sequence>
<gene>
    <name evidence="6" type="ORF">SIID45300_02725</name>
</gene>
<organism evidence="6 7">
    <name type="scientific">Candidatus Magnetaquiglobus chichijimensis</name>
    <dbReference type="NCBI Taxonomy" id="3141448"/>
    <lineage>
        <taxon>Bacteria</taxon>
        <taxon>Pseudomonadati</taxon>
        <taxon>Pseudomonadota</taxon>
        <taxon>Magnetococcia</taxon>
        <taxon>Magnetococcales</taxon>
        <taxon>Candidatus Magnetaquicoccaceae</taxon>
        <taxon>Candidatus Magnetaquiglobus</taxon>
    </lineage>
</organism>
<reference evidence="6 7" key="1">
    <citation type="submission" date="2024-09" db="EMBL/GenBank/DDBJ databases">
        <title>Draft genome sequence of Candidatus Magnetaquicoccaceae bacterium FCR-1.</title>
        <authorList>
            <person name="Shimoshige H."/>
            <person name="Shimamura S."/>
            <person name="Taoka A."/>
            <person name="Kobayashi H."/>
            <person name="Maekawa T."/>
        </authorList>
    </citation>
    <scope>NUCLEOTIDE SEQUENCE [LARGE SCALE GENOMIC DNA]</scope>
    <source>
        <strain evidence="6 7">FCR-1</strain>
    </source>
</reference>
<accession>A0ABQ0CBV1</accession>
<keyword evidence="7" id="KW-1185">Reference proteome</keyword>
<dbReference type="Gene3D" id="3.50.50.60">
    <property type="entry name" value="FAD/NAD(P)-binding domain"/>
    <property type="match status" value="2"/>
</dbReference>
<evidence type="ECO:0000256" key="1">
    <source>
        <dbReference type="ARBA" id="ARBA00022630"/>
    </source>
</evidence>
<dbReference type="Pfam" id="PF13450">
    <property type="entry name" value="NAD_binding_8"/>
    <property type="match status" value="1"/>
</dbReference>
<dbReference type="Proteomes" id="UP001628193">
    <property type="component" value="Unassembled WGS sequence"/>
</dbReference>
<dbReference type="InterPro" id="IPR052206">
    <property type="entry name" value="Retinol_saturase"/>
</dbReference>
<dbReference type="PANTHER" id="PTHR46091">
    <property type="entry name" value="BLR7054 PROTEIN"/>
    <property type="match status" value="1"/>
</dbReference>
<evidence type="ECO:0000256" key="5">
    <source>
        <dbReference type="ARBA" id="ARBA00023027"/>
    </source>
</evidence>
<evidence type="ECO:0000313" key="7">
    <source>
        <dbReference type="Proteomes" id="UP001628193"/>
    </source>
</evidence>
<keyword evidence="4" id="KW-0521">NADP</keyword>